<reference evidence="3 4" key="1">
    <citation type="submission" date="2016-05" db="EMBL/GenBank/DDBJ databases">
        <title>A degradative enzymes factory behind the ericoid mycorrhizal symbiosis.</title>
        <authorList>
            <consortium name="DOE Joint Genome Institute"/>
            <person name="Martino E."/>
            <person name="Morin E."/>
            <person name="Grelet G."/>
            <person name="Kuo A."/>
            <person name="Kohler A."/>
            <person name="Daghino S."/>
            <person name="Barry K."/>
            <person name="Choi C."/>
            <person name="Cichocki N."/>
            <person name="Clum A."/>
            <person name="Copeland A."/>
            <person name="Hainaut M."/>
            <person name="Haridas S."/>
            <person name="Labutti K."/>
            <person name="Lindquist E."/>
            <person name="Lipzen A."/>
            <person name="Khouja H.-R."/>
            <person name="Murat C."/>
            <person name="Ohm R."/>
            <person name="Olson A."/>
            <person name="Spatafora J."/>
            <person name="Veneault-Fourrey C."/>
            <person name="Henrissat B."/>
            <person name="Grigoriev I."/>
            <person name="Martin F."/>
            <person name="Perotto S."/>
        </authorList>
    </citation>
    <scope>NUCLEOTIDE SEQUENCE [LARGE SCALE GENOMIC DNA]</scope>
    <source>
        <strain evidence="3 4">UAMH 7357</strain>
    </source>
</reference>
<keyword evidence="1" id="KW-0812">Transmembrane</keyword>
<feature type="transmembrane region" description="Helical" evidence="1">
    <location>
        <begin position="408"/>
        <end position="429"/>
    </location>
</feature>
<feature type="domain" description="CorA-like transporter" evidence="2">
    <location>
        <begin position="79"/>
        <end position="256"/>
    </location>
</feature>
<keyword evidence="4" id="KW-1185">Reference proteome</keyword>
<protein>
    <recommendedName>
        <fullName evidence="2">CorA-like transporter domain-containing protein</fullName>
    </recommendedName>
</protein>
<dbReference type="Gene3D" id="1.20.58.340">
    <property type="entry name" value="Magnesium transport protein CorA, transmembrane region"/>
    <property type="match status" value="1"/>
</dbReference>
<dbReference type="AlphaFoldDB" id="A0A2J6QHX9"/>
<gene>
    <name evidence="3" type="ORF">NA56DRAFT_642121</name>
</gene>
<dbReference type="Pfam" id="PF26616">
    <property type="entry name" value="CorA-like"/>
    <property type="match status" value="1"/>
</dbReference>
<dbReference type="STRING" id="1745343.A0A2J6QHX9"/>
<keyword evidence="1" id="KW-0472">Membrane</keyword>
<evidence type="ECO:0000313" key="4">
    <source>
        <dbReference type="Proteomes" id="UP000235672"/>
    </source>
</evidence>
<feature type="transmembrane region" description="Helical" evidence="1">
    <location>
        <begin position="449"/>
        <end position="470"/>
    </location>
</feature>
<dbReference type="OrthoDB" id="5396681at2759"/>
<evidence type="ECO:0000259" key="2">
    <source>
        <dbReference type="Pfam" id="PF26616"/>
    </source>
</evidence>
<dbReference type="InterPro" id="IPR058257">
    <property type="entry name" value="CorA-like_dom"/>
</dbReference>
<evidence type="ECO:0000313" key="3">
    <source>
        <dbReference type="EMBL" id="PMD25865.1"/>
    </source>
</evidence>
<organism evidence="3 4">
    <name type="scientific">Hyaloscypha hepaticicola</name>
    <dbReference type="NCBI Taxonomy" id="2082293"/>
    <lineage>
        <taxon>Eukaryota</taxon>
        <taxon>Fungi</taxon>
        <taxon>Dikarya</taxon>
        <taxon>Ascomycota</taxon>
        <taxon>Pezizomycotina</taxon>
        <taxon>Leotiomycetes</taxon>
        <taxon>Helotiales</taxon>
        <taxon>Hyaloscyphaceae</taxon>
        <taxon>Hyaloscypha</taxon>
    </lineage>
</organism>
<name>A0A2J6QHX9_9HELO</name>
<dbReference type="EMBL" id="KZ613469">
    <property type="protein sequence ID" value="PMD25865.1"/>
    <property type="molecule type" value="Genomic_DNA"/>
</dbReference>
<dbReference type="Proteomes" id="UP000235672">
    <property type="component" value="Unassembled WGS sequence"/>
</dbReference>
<keyword evidence="1" id="KW-1133">Transmembrane helix</keyword>
<proteinExistence type="predicted"/>
<evidence type="ECO:0000256" key="1">
    <source>
        <dbReference type="SAM" id="Phobius"/>
    </source>
</evidence>
<accession>A0A2J6QHX9</accession>
<sequence>MNSDLESCSEWDRSTLVNENYANFRDTFCQDPADSKLQVTRFYENIAEDGNERPGYCVHPSPITFSDQIEYYAEQPDLCQVFGIYRKHSYSRLYITRELFETFIRAYSIFPSIWQFVVPFHFQVRGDVGHTPFKFRQLEADLQGNASFECAYSFHYASLNHRENLDDNPDFERWSIRQTAVYQQYQSTNGKMTFVLITPSDVAKECLDKAVLCSRSAKKQLHAFDLHQILISTLHENWGQYIQALENLVKDQSNHVMLAEVQCETESNPWRLDSAIDFLDRQRMRMIEDKILDLVVIFESLQDTLSQLQRQCCRQCLGPRLCENCNCATTIEELKDQMRVSQSYLKRVEVVYKRAQSTTQLFSSFLDHRNARMALLNDKSLNVLVEETKNEHAKMRTLTETSARDATAVRILTVITIIYLPMTTVANFFSTQLIRVDDSGKVSLISESWWFAVITVPLTVVTFLVWRYWLSTSIKHREREEDDSSYGEKSKDMPWKRSLSLQQSFYWLGRRLSAPSNGPLEGLPMAMP</sequence>